<keyword evidence="3 6" id="KW-1133">Transmembrane helix</keyword>
<feature type="transmembrane region" description="Helical" evidence="6">
    <location>
        <begin position="78"/>
        <end position="98"/>
    </location>
</feature>
<comment type="caution">
    <text evidence="8">The sequence shown here is derived from an EMBL/GenBank/DDBJ whole genome shotgun (WGS) entry which is preliminary data.</text>
</comment>
<dbReference type="RefSeq" id="WP_179533889.1">
    <property type="nucleotide sequence ID" value="NZ_JACBYW010000001.1"/>
</dbReference>
<feature type="transmembrane region" description="Helical" evidence="6">
    <location>
        <begin position="333"/>
        <end position="355"/>
    </location>
</feature>
<feature type="domain" description="Major facilitator superfamily (MFS) profile" evidence="7">
    <location>
        <begin position="12"/>
        <end position="387"/>
    </location>
</feature>
<feature type="region of interest" description="Disordered" evidence="5">
    <location>
        <begin position="386"/>
        <end position="406"/>
    </location>
</feature>
<dbReference type="InterPro" id="IPR050327">
    <property type="entry name" value="Proton-linked_MCT"/>
</dbReference>
<feature type="transmembrane region" description="Helical" evidence="6">
    <location>
        <begin position="104"/>
        <end position="123"/>
    </location>
</feature>
<dbReference type="Proteomes" id="UP000548304">
    <property type="component" value="Unassembled WGS sequence"/>
</dbReference>
<dbReference type="PROSITE" id="PS50850">
    <property type="entry name" value="MFS"/>
    <property type="match status" value="1"/>
</dbReference>
<keyword evidence="4 6" id="KW-0472">Membrane</keyword>
<accession>A0A852YTR2</accession>
<evidence type="ECO:0000256" key="6">
    <source>
        <dbReference type="SAM" id="Phobius"/>
    </source>
</evidence>
<dbReference type="InterPro" id="IPR036259">
    <property type="entry name" value="MFS_trans_sf"/>
</dbReference>
<feature type="transmembrane region" description="Helical" evidence="6">
    <location>
        <begin position="242"/>
        <end position="262"/>
    </location>
</feature>
<evidence type="ECO:0000256" key="5">
    <source>
        <dbReference type="SAM" id="MobiDB-lite"/>
    </source>
</evidence>
<name>A0A852YTR2_9ACTN</name>
<evidence type="ECO:0000256" key="1">
    <source>
        <dbReference type="ARBA" id="ARBA00004651"/>
    </source>
</evidence>
<feature type="transmembrane region" description="Helical" evidence="6">
    <location>
        <begin position="12"/>
        <end position="32"/>
    </location>
</feature>
<dbReference type="AlphaFoldDB" id="A0A852YTR2"/>
<sequence>MRQGVDTGRAWVVLGGATLGLFVAFGIAYSYGAFFTPLATYFGVGPGLASVLFSITSLLFFCLGVVTGPLADRVGLRLVLSVGAVVLALGLVGASLAHTAWQAYLAYGFGVGLGVGCLYVPVVSAVGSWFARYRALATGVAVSGIGLGTVAGPPLTAWLVGQIGWRHAFQIWGVAGLVLLLVAIVLLAPAPESQRSATTKDPAVASRGFVRLYVSVLLINCALYVPFVHLAPSALRLGLSPVTAAALVSVIGAASIAGRLLLGVAASRYRTMTLFLACYACTVISLLIWASATGYPQLLIFTLVMGVGYGGYIALTPVILAEEFGPAALSRRLGIVYTAVGVGSAAGPAMTGFIVQSTHSYATAAYLLAAFSLAGFLILAPKSGPASRQLENSVSDGADAAVKKDS</sequence>
<dbReference type="Gene3D" id="1.20.1250.20">
    <property type="entry name" value="MFS general substrate transporter like domains"/>
    <property type="match status" value="2"/>
</dbReference>
<evidence type="ECO:0000256" key="3">
    <source>
        <dbReference type="ARBA" id="ARBA00022989"/>
    </source>
</evidence>
<evidence type="ECO:0000313" key="8">
    <source>
        <dbReference type="EMBL" id="NYH77338.1"/>
    </source>
</evidence>
<feature type="transmembrane region" description="Helical" evidence="6">
    <location>
        <begin position="209"/>
        <end position="230"/>
    </location>
</feature>
<keyword evidence="2 6" id="KW-0812">Transmembrane</keyword>
<feature type="transmembrane region" description="Helical" evidence="6">
    <location>
        <begin position="361"/>
        <end position="380"/>
    </location>
</feature>
<dbReference type="GO" id="GO:0022857">
    <property type="term" value="F:transmembrane transporter activity"/>
    <property type="evidence" value="ECO:0007669"/>
    <property type="project" value="InterPro"/>
</dbReference>
<dbReference type="SUPFAM" id="SSF103473">
    <property type="entry name" value="MFS general substrate transporter"/>
    <property type="match status" value="1"/>
</dbReference>
<protein>
    <submittedName>
        <fullName evidence="8">MFS family permease</fullName>
    </submittedName>
</protein>
<reference evidence="8 9" key="1">
    <citation type="submission" date="2020-07" db="EMBL/GenBank/DDBJ databases">
        <title>Genomic Encyclopedia of Type Strains, Phase III (KMG-III): the genomes of soil and plant-associated and newly described type strains.</title>
        <authorList>
            <person name="Whitman W."/>
        </authorList>
    </citation>
    <scope>NUCLEOTIDE SEQUENCE [LARGE SCALE GENOMIC DNA]</scope>
    <source>
        <strain evidence="8 9">CECT 8576</strain>
    </source>
</reference>
<evidence type="ECO:0000256" key="4">
    <source>
        <dbReference type="ARBA" id="ARBA00023136"/>
    </source>
</evidence>
<dbReference type="Pfam" id="PF07690">
    <property type="entry name" value="MFS_1"/>
    <property type="match status" value="1"/>
</dbReference>
<evidence type="ECO:0000256" key="2">
    <source>
        <dbReference type="ARBA" id="ARBA00022692"/>
    </source>
</evidence>
<feature type="transmembrane region" description="Helical" evidence="6">
    <location>
        <begin position="169"/>
        <end position="188"/>
    </location>
</feature>
<proteinExistence type="predicted"/>
<feature type="transmembrane region" description="Helical" evidence="6">
    <location>
        <begin position="38"/>
        <end position="66"/>
    </location>
</feature>
<evidence type="ECO:0000259" key="7">
    <source>
        <dbReference type="PROSITE" id="PS50850"/>
    </source>
</evidence>
<dbReference type="InterPro" id="IPR020846">
    <property type="entry name" value="MFS_dom"/>
</dbReference>
<comment type="subcellular location">
    <subcellularLocation>
        <location evidence="1">Cell membrane</location>
        <topology evidence="1">Multi-pass membrane protein</topology>
    </subcellularLocation>
</comment>
<dbReference type="EMBL" id="JACBYW010000001">
    <property type="protein sequence ID" value="NYH77338.1"/>
    <property type="molecule type" value="Genomic_DNA"/>
</dbReference>
<dbReference type="InterPro" id="IPR011701">
    <property type="entry name" value="MFS"/>
</dbReference>
<feature type="transmembrane region" description="Helical" evidence="6">
    <location>
        <begin position="135"/>
        <end position="157"/>
    </location>
</feature>
<dbReference type="PANTHER" id="PTHR11360">
    <property type="entry name" value="MONOCARBOXYLATE TRANSPORTER"/>
    <property type="match status" value="1"/>
</dbReference>
<dbReference type="PANTHER" id="PTHR11360:SF284">
    <property type="entry name" value="EG:103B4.3 PROTEIN-RELATED"/>
    <property type="match status" value="1"/>
</dbReference>
<dbReference type="GO" id="GO:0005886">
    <property type="term" value="C:plasma membrane"/>
    <property type="evidence" value="ECO:0007669"/>
    <property type="project" value="UniProtKB-SubCell"/>
</dbReference>
<organism evidence="8 9">
    <name type="scientific">Actinopolyspora biskrensis</name>
    <dbReference type="NCBI Taxonomy" id="1470178"/>
    <lineage>
        <taxon>Bacteria</taxon>
        <taxon>Bacillati</taxon>
        <taxon>Actinomycetota</taxon>
        <taxon>Actinomycetes</taxon>
        <taxon>Actinopolysporales</taxon>
        <taxon>Actinopolysporaceae</taxon>
        <taxon>Actinopolyspora</taxon>
    </lineage>
</organism>
<feature type="transmembrane region" description="Helical" evidence="6">
    <location>
        <begin position="274"/>
        <end position="292"/>
    </location>
</feature>
<evidence type="ECO:0000313" key="9">
    <source>
        <dbReference type="Proteomes" id="UP000548304"/>
    </source>
</evidence>
<keyword evidence="9" id="KW-1185">Reference proteome</keyword>
<feature type="transmembrane region" description="Helical" evidence="6">
    <location>
        <begin position="298"/>
        <end position="321"/>
    </location>
</feature>
<gene>
    <name evidence="8" type="ORF">FHR84_000652</name>
</gene>